<feature type="repeat" description="ANK" evidence="3">
    <location>
        <begin position="513"/>
        <end position="550"/>
    </location>
</feature>
<protein>
    <submittedName>
        <fullName evidence="6">Uncharacterized protein</fullName>
    </submittedName>
</protein>
<sequence>MWKKLTWKIFFRSKMILKVCGGLVIASAEDGKVAMVHSTVHEWFRNREGDKWHEDIARSSLRYLTLKVISAGPATSADELEIRMTELPFLRYAAQNWRNHILNNEVLNGLASAIDVLLRNANLCSAAFQVSNFQSQLKDLAVRSATFDTIPTGHIALHFAAYWNLGDKTCQLIDEGQPLNARDSQNWTPLHWACFSGSQQTVQILFLRGADTGAKDSVGWTPLFWAALQGDTISVELLLQHESDHMVRDVHGWTVLRWAAARRQTKVIEMLVNHYRQIQSQDCRPDSSTPNDAEPPKTITDGGDNDTDVIRRDLIQGLRDDTTRRQDQPGVDFVDLYHVFFDKKPDMEQFWRSNYFDPPVGNAWRTMFKASRMRQPSDGIRKAANMFEKRDFSGGQGKAWSSGLIHAAIRGKDLVAVKLLLELGVDINGDELRTPLHTAMFHTDSAIANLLLEHGADIEAHDHEHLTPLQQAVIHGFVEPAKLLLSMGADVNAAHTFGEPDHPRRMNDLDDPAVRTPLMLACGLGGSKGACLEMLKMLLNHGASVRVNDKDKGSAGMSVLHYAASSRCPELLEAVINAGADIMATDNYGRTSFHHLVLGYRRNEGIYEPRCEDAYETPALSPDPAASCLSILLSRGGYEHMNKTARWEHKFHHSLKHEECSGLGSKYWPFFNRERTYSPLAHAVIENDRELFDELRRIGAKFKTSVPLGVCLSKAIEMMSADAIEPLLANGATFPQRCINEFGNLDNILLDHCAQSDNLEDLEEVLKVLIPHGLEMNHEFPRSEGSEDRRTLLGWAMSNSSVGAVEVLTKLGADPFYEHVEHLDCFLIAFIEQKFDNLRFLLGFSVTNPRANHWTQRLDHSKLAGDSEMLEEVCQALKEKGTLMDVGESLLLKASESGYSLAVGALLRMGVDANAVGRDGCTALHLSFQNTPSWPVVEQLLAHSADPNVSDTWGWQPLHLAARKGYEKAARMLLDAGASPRATTREFSGHHLVSGLHVGDSWIVTPLHLAALEGNLNMVEILLSASSSNHSIANEEHLWNMRTCAVPSIGNHSYESQKGHIGLTALEIALDKGYLFGYHGWRHTQLQIAQMLVGVGASVDGVANQLVPGDKDIFLDEGFETLWDFFHSSQKQT</sequence>
<feature type="repeat" description="ANK" evidence="3">
    <location>
        <begin position="953"/>
        <end position="985"/>
    </location>
</feature>
<proteinExistence type="predicted"/>
<dbReference type="InterPro" id="IPR002110">
    <property type="entry name" value="Ankyrin_rpt"/>
</dbReference>
<dbReference type="Pfam" id="PF00023">
    <property type="entry name" value="Ank"/>
    <property type="match status" value="1"/>
</dbReference>
<dbReference type="PANTHER" id="PTHR24198:SF165">
    <property type="entry name" value="ANKYRIN REPEAT-CONTAINING PROTEIN-RELATED"/>
    <property type="match status" value="1"/>
</dbReference>
<evidence type="ECO:0000256" key="2">
    <source>
        <dbReference type="ARBA" id="ARBA00023043"/>
    </source>
</evidence>
<feature type="repeat" description="ANK" evidence="3">
    <location>
        <begin position="555"/>
        <end position="587"/>
    </location>
</feature>
<dbReference type="InterPro" id="IPR036770">
    <property type="entry name" value="Ankyrin_rpt-contain_sf"/>
</dbReference>
<accession>A0A8H7TUN4</accession>
<evidence type="ECO:0000313" key="6">
    <source>
        <dbReference type="EMBL" id="KAF9760085.1"/>
    </source>
</evidence>
<dbReference type="Proteomes" id="UP000616885">
    <property type="component" value="Unassembled WGS sequence"/>
</dbReference>
<evidence type="ECO:0000313" key="7">
    <source>
        <dbReference type="Proteomes" id="UP000616885"/>
    </source>
</evidence>
<feature type="repeat" description="ANK" evidence="3">
    <location>
        <begin position="218"/>
        <end position="250"/>
    </location>
</feature>
<gene>
    <name evidence="6" type="ORF">IM811_001779</name>
</gene>
<evidence type="ECO:0000256" key="3">
    <source>
        <dbReference type="PROSITE-ProRule" id="PRU00023"/>
    </source>
</evidence>
<keyword evidence="2 3" id="KW-0040">ANK repeat</keyword>
<dbReference type="PROSITE" id="PS50297">
    <property type="entry name" value="ANK_REP_REGION"/>
    <property type="match status" value="6"/>
</dbReference>
<evidence type="ECO:0000256" key="5">
    <source>
        <dbReference type="SAM" id="SignalP"/>
    </source>
</evidence>
<dbReference type="PROSITE" id="PS50088">
    <property type="entry name" value="ANK_REPEAT"/>
    <property type="match status" value="9"/>
</dbReference>
<organism evidence="6 7">
    <name type="scientific">Bionectria ochroleuca</name>
    <name type="common">Gliocladium roseum</name>
    <dbReference type="NCBI Taxonomy" id="29856"/>
    <lineage>
        <taxon>Eukaryota</taxon>
        <taxon>Fungi</taxon>
        <taxon>Dikarya</taxon>
        <taxon>Ascomycota</taxon>
        <taxon>Pezizomycotina</taxon>
        <taxon>Sordariomycetes</taxon>
        <taxon>Hypocreomycetidae</taxon>
        <taxon>Hypocreales</taxon>
        <taxon>Bionectriaceae</taxon>
        <taxon>Clonostachys</taxon>
    </lineage>
</organism>
<feature type="region of interest" description="Disordered" evidence="4">
    <location>
        <begin position="279"/>
        <end position="306"/>
    </location>
</feature>
<feature type="repeat" description="ANK" evidence="3">
    <location>
        <begin position="464"/>
        <end position="496"/>
    </location>
</feature>
<evidence type="ECO:0000256" key="4">
    <source>
        <dbReference type="SAM" id="MobiDB-lite"/>
    </source>
</evidence>
<reference evidence="6" key="1">
    <citation type="submission" date="2020-10" db="EMBL/GenBank/DDBJ databases">
        <title>High-Quality Genome Resource of Clonostachys rosea strain S41 by Oxford Nanopore Long-Read Sequencing.</title>
        <authorList>
            <person name="Wang H."/>
        </authorList>
    </citation>
    <scope>NUCLEOTIDE SEQUENCE</scope>
    <source>
        <strain evidence="6">S41</strain>
    </source>
</reference>
<dbReference type="PANTHER" id="PTHR24198">
    <property type="entry name" value="ANKYRIN REPEAT AND PROTEIN KINASE DOMAIN-CONTAINING PROTEIN"/>
    <property type="match status" value="1"/>
</dbReference>
<comment type="caution">
    <text evidence="6">The sequence shown here is derived from an EMBL/GenBank/DDBJ whole genome shotgun (WGS) entry which is preliminary data.</text>
</comment>
<dbReference type="GO" id="GO:0005737">
    <property type="term" value="C:cytoplasm"/>
    <property type="evidence" value="ECO:0007669"/>
    <property type="project" value="TreeGrafter"/>
</dbReference>
<dbReference type="SUPFAM" id="SSF48403">
    <property type="entry name" value="Ankyrin repeat"/>
    <property type="match status" value="3"/>
</dbReference>
<feature type="repeat" description="ANK" evidence="3">
    <location>
        <begin position="185"/>
        <end position="217"/>
    </location>
</feature>
<evidence type="ECO:0000256" key="1">
    <source>
        <dbReference type="ARBA" id="ARBA00022737"/>
    </source>
</evidence>
<dbReference type="EMBL" id="JADCTT010000001">
    <property type="protein sequence ID" value="KAF9760085.1"/>
    <property type="molecule type" value="Genomic_DNA"/>
</dbReference>
<name>A0A8H7TUN4_BIOOC</name>
<feature type="chain" id="PRO_5034412521" evidence="5">
    <location>
        <begin position="22"/>
        <end position="1133"/>
    </location>
</feature>
<feature type="signal peptide" evidence="5">
    <location>
        <begin position="1"/>
        <end position="21"/>
    </location>
</feature>
<dbReference type="AlphaFoldDB" id="A0A8H7TUN4"/>
<feature type="compositionally biased region" description="Polar residues" evidence="4">
    <location>
        <begin position="279"/>
        <end position="291"/>
    </location>
</feature>
<keyword evidence="5" id="KW-0732">Signal</keyword>
<dbReference type="SMART" id="SM00248">
    <property type="entry name" value="ANK"/>
    <property type="match status" value="17"/>
</dbReference>
<dbReference type="Gene3D" id="1.25.40.20">
    <property type="entry name" value="Ankyrin repeat-containing domain"/>
    <property type="match status" value="4"/>
</dbReference>
<feature type="repeat" description="ANK" evidence="3">
    <location>
        <begin position="1005"/>
        <end position="1034"/>
    </location>
</feature>
<dbReference type="Pfam" id="PF12796">
    <property type="entry name" value="Ank_2"/>
    <property type="match status" value="4"/>
</dbReference>
<keyword evidence="1" id="KW-0677">Repeat</keyword>
<feature type="repeat" description="ANK" evidence="3">
    <location>
        <begin position="431"/>
        <end position="463"/>
    </location>
</feature>
<feature type="repeat" description="ANK" evidence="3">
    <location>
        <begin position="919"/>
        <end position="952"/>
    </location>
</feature>